<name>A0A837G412_9VIBR</name>
<gene>
    <name evidence="1" type="ORF">TW71_17085</name>
</gene>
<comment type="caution">
    <text evidence="1">The sequence shown here is derived from an EMBL/GenBank/DDBJ whole genome shotgun (WGS) entry which is preliminary data.</text>
</comment>
<evidence type="ECO:0000313" key="1">
    <source>
        <dbReference type="EMBL" id="KJY70576.1"/>
    </source>
</evidence>
<dbReference type="RefSeq" id="WP_045986702.1">
    <property type="nucleotide sequence ID" value="NZ_CP063051.1"/>
</dbReference>
<organism evidence="1">
    <name type="scientific">Vibrio coralliilyticus</name>
    <dbReference type="NCBI Taxonomy" id="190893"/>
    <lineage>
        <taxon>Bacteria</taxon>
        <taxon>Pseudomonadati</taxon>
        <taxon>Pseudomonadota</taxon>
        <taxon>Gammaproteobacteria</taxon>
        <taxon>Vibrionales</taxon>
        <taxon>Vibrionaceae</taxon>
        <taxon>Vibrio</taxon>
    </lineage>
</organism>
<protein>
    <submittedName>
        <fullName evidence="1">Uncharacterized protein</fullName>
    </submittedName>
</protein>
<dbReference type="EMBL" id="JXXR01000017">
    <property type="protein sequence ID" value="KJY70576.1"/>
    <property type="molecule type" value="Genomic_DNA"/>
</dbReference>
<accession>A0A837G412</accession>
<sequence>MQSNSKFQKLTFHHVGIPTKNYLPEDTHNPALKMHATGYFETPYAMEWLNFDDDSTLPDIIKTQPHIGYVVDSLEDAIKGREVILTPRSPVPGVTIAFVLEGRDLIEFLQFDKPEHEIWPHPNKFLLEVIGKEV</sequence>
<proteinExistence type="predicted"/>
<reference evidence="1" key="1">
    <citation type="journal article" date="2015" name="BMC Genomics">
        <title>Genome mining reveals unlocked bioactive potential of marine Gram-negative bacteria.</title>
        <authorList>
            <person name="Machado H."/>
            <person name="Sonnenschein E.C."/>
            <person name="Melchiorsen J."/>
            <person name="Gram L."/>
        </authorList>
    </citation>
    <scope>NUCLEOTIDE SEQUENCE</scope>
    <source>
        <strain evidence="1">S2052</strain>
    </source>
</reference>
<dbReference type="AlphaFoldDB" id="A0A837G412"/>